<evidence type="ECO:0000313" key="3">
    <source>
        <dbReference type="Proteomes" id="UP001159427"/>
    </source>
</evidence>
<evidence type="ECO:0000313" key="2">
    <source>
        <dbReference type="EMBL" id="CAH3017864.1"/>
    </source>
</evidence>
<proteinExistence type="predicted"/>
<dbReference type="EMBL" id="CALNXI010000073">
    <property type="protein sequence ID" value="CAH3017860.1"/>
    <property type="molecule type" value="Genomic_DNA"/>
</dbReference>
<sequence length="190" mass="23298">MIYTKEQIEEYKEIFLKYKKQLEEPLLKEVSIYPTCVNPDCITNQQGIQPPNFYIESGFYMCESCDSSNGHALGYYDNKEYDRFHYHRKSIYQRKYHYENKVKDISKRLSLTDDEEYCLYNKLMEIDEETITRTNEHFNRKRMISVFYLIKKILEEMGCEKYKQIGLKLSKQTFANYEKWWEYYKIDLKK</sequence>
<reference evidence="2 3" key="1">
    <citation type="submission" date="2022-05" db="EMBL/GenBank/DDBJ databases">
        <authorList>
            <consortium name="Genoscope - CEA"/>
            <person name="William W."/>
        </authorList>
    </citation>
    <scope>NUCLEOTIDE SEQUENCE [LARGE SCALE GENOMIC DNA]</scope>
</reference>
<protein>
    <submittedName>
        <fullName evidence="2">Uncharacterized protein</fullName>
    </submittedName>
</protein>
<gene>
    <name evidence="1" type="ORF">PEVE_00040249</name>
    <name evidence="2" type="ORF">PEVE_00040268</name>
</gene>
<comment type="caution">
    <text evidence="2">The sequence shown here is derived from an EMBL/GenBank/DDBJ whole genome shotgun (WGS) entry which is preliminary data.</text>
</comment>
<name>A0ABN8LND6_9CNID</name>
<keyword evidence="3" id="KW-1185">Reference proteome</keyword>
<accession>A0ABN8LND6</accession>
<dbReference type="EMBL" id="CALNXI010000073">
    <property type="protein sequence ID" value="CAH3017864.1"/>
    <property type="molecule type" value="Genomic_DNA"/>
</dbReference>
<organism evidence="2 3">
    <name type="scientific">Porites evermanni</name>
    <dbReference type="NCBI Taxonomy" id="104178"/>
    <lineage>
        <taxon>Eukaryota</taxon>
        <taxon>Metazoa</taxon>
        <taxon>Cnidaria</taxon>
        <taxon>Anthozoa</taxon>
        <taxon>Hexacorallia</taxon>
        <taxon>Scleractinia</taxon>
        <taxon>Fungiina</taxon>
        <taxon>Poritidae</taxon>
        <taxon>Porites</taxon>
    </lineage>
</organism>
<dbReference type="Proteomes" id="UP001159427">
    <property type="component" value="Unassembled WGS sequence"/>
</dbReference>
<evidence type="ECO:0000313" key="1">
    <source>
        <dbReference type="EMBL" id="CAH3017860.1"/>
    </source>
</evidence>